<comment type="caution">
    <text evidence="5">The sequence shown here is derived from an EMBL/GenBank/DDBJ whole genome shotgun (WGS) entry which is preliminary data.</text>
</comment>
<evidence type="ECO:0000256" key="3">
    <source>
        <dbReference type="SAM" id="MobiDB-lite"/>
    </source>
</evidence>
<sequence length="429" mass="47722">MGSVSFTASTSSVALSYSATANSSLAPAPQPSASRPAVKRRISASESSPDKRRKVDESTDAAVPGAPGQPSTAMTPTRSLNAILPTYSFRDYKDPEATIYYTRDEKEADRLVQTLAGPLGFDMEWPYRQATANSEEYVGRTALVQLCDKRTILLIQVSAMSQFPQKVAEVIKNPSIVKTGVHIMNDGEKLSREFSIRACNLVELGMMAKAADDRFSGKYPRRVVALDKVVEMYLSKTLAKGEERTSDWTSVLDDKQQEYAANDVHSSCLVYHRLLSIAVEANKAIDMSALRLDVGLSNNPKSLDDAERQAEWQAASTNNVSRQTSNTNMRRQSTGTFNNSPPRNHVQSQPLRAYNMWHRDHTPLSEMCTLLKKNRNHPEPLKSSTVIGYIVKALQENPSLPYDRVRLTALVKMDAGSWKYYGEWVSTRT</sequence>
<dbReference type="GeneID" id="19202013"/>
<feature type="region of interest" description="Disordered" evidence="3">
    <location>
        <begin position="21"/>
        <end position="77"/>
    </location>
</feature>
<protein>
    <submittedName>
        <fullName evidence="5">Ribonuclease H-like protein</fullName>
    </submittedName>
</protein>
<evidence type="ECO:0000313" key="6">
    <source>
        <dbReference type="Proteomes" id="UP000053558"/>
    </source>
</evidence>
<dbReference type="GO" id="GO:0008408">
    <property type="term" value="F:3'-5' exonuclease activity"/>
    <property type="evidence" value="ECO:0007669"/>
    <property type="project" value="InterPro"/>
</dbReference>
<dbReference type="CDD" id="cd06141">
    <property type="entry name" value="WRN_exo"/>
    <property type="match status" value="1"/>
</dbReference>
<keyword evidence="1" id="KW-0540">Nuclease</keyword>
<dbReference type="RefSeq" id="XP_007770171.1">
    <property type="nucleotide sequence ID" value="XM_007771981.1"/>
</dbReference>
<dbReference type="GO" id="GO:0005737">
    <property type="term" value="C:cytoplasm"/>
    <property type="evidence" value="ECO:0007669"/>
    <property type="project" value="TreeGrafter"/>
</dbReference>
<dbReference type="OrthoDB" id="1920326at2759"/>
<dbReference type="OMA" id="HIMNDGE"/>
<proteinExistence type="predicted"/>
<dbReference type="Pfam" id="PF01612">
    <property type="entry name" value="DNA_pol_A_exo1"/>
    <property type="match status" value="1"/>
</dbReference>
<dbReference type="SMART" id="SM00474">
    <property type="entry name" value="35EXOc"/>
    <property type="match status" value="1"/>
</dbReference>
<feature type="region of interest" description="Disordered" evidence="3">
    <location>
        <begin position="311"/>
        <end position="347"/>
    </location>
</feature>
<feature type="compositionally biased region" description="Polar residues" evidence="3">
    <location>
        <begin position="314"/>
        <end position="347"/>
    </location>
</feature>
<dbReference type="PANTHER" id="PTHR13620:SF104">
    <property type="entry name" value="EXONUCLEASE 3'-5' DOMAIN-CONTAINING PROTEIN 2"/>
    <property type="match status" value="1"/>
</dbReference>
<dbReference type="GO" id="GO:0005634">
    <property type="term" value="C:nucleus"/>
    <property type="evidence" value="ECO:0007669"/>
    <property type="project" value="TreeGrafter"/>
</dbReference>
<dbReference type="InterPro" id="IPR002562">
    <property type="entry name" value="3'-5'_exonuclease_dom"/>
</dbReference>
<dbReference type="EMBL" id="JH711580">
    <property type="protein sequence ID" value="EIW79834.1"/>
    <property type="molecule type" value="Genomic_DNA"/>
</dbReference>
<reference evidence="6" key="1">
    <citation type="journal article" date="2012" name="Science">
        <title>The Paleozoic origin of enzymatic lignin decomposition reconstructed from 31 fungal genomes.</title>
        <authorList>
            <person name="Floudas D."/>
            <person name="Binder M."/>
            <person name="Riley R."/>
            <person name="Barry K."/>
            <person name="Blanchette R.A."/>
            <person name="Henrissat B."/>
            <person name="Martinez A.T."/>
            <person name="Otillar R."/>
            <person name="Spatafora J.W."/>
            <person name="Yadav J.S."/>
            <person name="Aerts A."/>
            <person name="Benoit I."/>
            <person name="Boyd A."/>
            <person name="Carlson A."/>
            <person name="Copeland A."/>
            <person name="Coutinho P.M."/>
            <person name="de Vries R.P."/>
            <person name="Ferreira P."/>
            <person name="Findley K."/>
            <person name="Foster B."/>
            <person name="Gaskell J."/>
            <person name="Glotzer D."/>
            <person name="Gorecki P."/>
            <person name="Heitman J."/>
            <person name="Hesse C."/>
            <person name="Hori C."/>
            <person name="Igarashi K."/>
            <person name="Jurgens J.A."/>
            <person name="Kallen N."/>
            <person name="Kersten P."/>
            <person name="Kohler A."/>
            <person name="Kuees U."/>
            <person name="Kumar T.K.A."/>
            <person name="Kuo A."/>
            <person name="LaButti K."/>
            <person name="Larrondo L.F."/>
            <person name="Lindquist E."/>
            <person name="Ling A."/>
            <person name="Lombard V."/>
            <person name="Lucas S."/>
            <person name="Lundell T."/>
            <person name="Martin R."/>
            <person name="McLaughlin D.J."/>
            <person name="Morgenstern I."/>
            <person name="Morin E."/>
            <person name="Murat C."/>
            <person name="Nagy L.G."/>
            <person name="Nolan M."/>
            <person name="Ohm R.A."/>
            <person name="Patyshakuliyeva A."/>
            <person name="Rokas A."/>
            <person name="Ruiz-Duenas F.J."/>
            <person name="Sabat G."/>
            <person name="Salamov A."/>
            <person name="Samejima M."/>
            <person name="Schmutz J."/>
            <person name="Slot J.C."/>
            <person name="St John F."/>
            <person name="Stenlid J."/>
            <person name="Sun H."/>
            <person name="Sun S."/>
            <person name="Syed K."/>
            <person name="Tsang A."/>
            <person name="Wiebenga A."/>
            <person name="Young D."/>
            <person name="Pisabarro A."/>
            <person name="Eastwood D.C."/>
            <person name="Martin F."/>
            <person name="Cullen D."/>
            <person name="Grigoriev I.V."/>
            <person name="Hibbett D.S."/>
        </authorList>
    </citation>
    <scope>NUCLEOTIDE SEQUENCE [LARGE SCALE GENOMIC DNA]</scope>
    <source>
        <strain evidence="6">RWD-64-598 SS2</strain>
    </source>
</reference>
<dbReference type="Gene3D" id="3.30.420.10">
    <property type="entry name" value="Ribonuclease H-like superfamily/Ribonuclease H"/>
    <property type="match status" value="1"/>
</dbReference>
<dbReference type="InterPro" id="IPR051132">
    <property type="entry name" value="3-5_Exonuclease_domain"/>
</dbReference>
<dbReference type="Proteomes" id="UP000053558">
    <property type="component" value="Unassembled WGS sequence"/>
</dbReference>
<feature type="domain" description="3'-5' exonuclease" evidence="4">
    <location>
        <begin position="99"/>
        <end position="279"/>
    </location>
</feature>
<evidence type="ECO:0000256" key="2">
    <source>
        <dbReference type="ARBA" id="ARBA00022801"/>
    </source>
</evidence>
<feature type="compositionally biased region" description="Basic and acidic residues" evidence="3">
    <location>
        <begin position="48"/>
        <end position="57"/>
    </location>
</feature>
<evidence type="ECO:0000259" key="4">
    <source>
        <dbReference type="SMART" id="SM00474"/>
    </source>
</evidence>
<dbReference type="KEGG" id="cput:CONPUDRAFT_144969"/>
<name>A0A5M3MM34_CONPW</name>
<dbReference type="InterPro" id="IPR012337">
    <property type="entry name" value="RNaseH-like_sf"/>
</dbReference>
<keyword evidence="6" id="KW-1185">Reference proteome</keyword>
<feature type="compositionally biased region" description="Low complexity" evidence="3">
    <location>
        <begin position="23"/>
        <end position="36"/>
    </location>
</feature>
<evidence type="ECO:0000313" key="5">
    <source>
        <dbReference type="EMBL" id="EIW79834.1"/>
    </source>
</evidence>
<dbReference type="AlphaFoldDB" id="A0A5M3MM34"/>
<accession>A0A5M3MM34</accession>
<gene>
    <name evidence="5" type="ORF">CONPUDRAFT_144969</name>
</gene>
<dbReference type="SUPFAM" id="SSF53098">
    <property type="entry name" value="Ribonuclease H-like"/>
    <property type="match status" value="1"/>
</dbReference>
<dbReference type="InterPro" id="IPR036397">
    <property type="entry name" value="RNaseH_sf"/>
</dbReference>
<dbReference type="GO" id="GO:0006139">
    <property type="term" value="P:nucleobase-containing compound metabolic process"/>
    <property type="evidence" value="ECO:0007669"/>
    <property type="project" value="InterPro"/>
</dbReference>
<organism evidence="5 6">
    <name type="scientific">Coniophora puteana (strain RWD-64-598)</name>
    <name type="common">Brown rot fungus</name>
    <dbReference type="NCBI Taxonomy" id="741705"/>
    <lineage>
        <taxon>Eukaryota</taxon>
        <taxon>Fungi</taxon>
        <taxon>Dikarya</taxon>
        <taxon>Basidiomycota</taxon>
        <taxon>Agaricomycotina</taxon>
        <taxon>Agaricomycetes</taxon>
        <taxon>Agaricomycetidae</taxon>
        <taxon>Boletales</taxon>
        <taxon>Coniophorineae</taxon>
        <taxon>Coniophoraceae</taxon>
        <taxon>Coniophora</taxon>
    </lineage>
</organism>
<keyword evidence="2" id="KW-0378">Hydrolase</keyword>
<evidence type="ECO:0000256" key="1">
    <source>
        <dbReference type="ARBA" id="ARBA00022722"/>
    </source>
</evidence>
<dbReference type="PANTHER" id="PTHR13620">
    <property type="entry name" value="3-5 EXONUCLEASE"/>
    <property type="match status" value="1"/>
</dbReference>
<dbReference type="GO" id="GO:0003676">
    <property type="term" value="F:nucleic acid binding"/>
    <property type="evidence" value="ECO:0007669"/>
    <property type="project" value="InterPro"/>
</dbReference>